<dbReference type="PANTHER" id="PTHR11364:SF27">
    <property type="entry name" value="SULFURTRANSFERASE"/>
    <property type="match status" value="1"/>
</dbReference>
<dbReference type="Pfam" id="PF00581">
    <property type="entry name" value="Rhodanese"/>
    <property type="match status" value="2"/>
</dbReference>
<evidence type="ECO:0000313" key="4">
    <source>
        <dbReference type="EMBL" id="MDE1515423.1"/>
    </source>
</evidence>
<evidence type="ECO:0000313" key="5">
    <source>
        <dbReference type="Proteomes" id="UP001216189"/>
    </source>
</evidence>
<dbReference type="CDD" id="cd01449">
    <property type="entry name" value="TST_Repeat_2"/>
    <property type="match status" value="1"/>
</dbReference>
<dbReference type="InterPro" id="IPR036873">
    <property type="entry name" value="Rhodanese-like_dom_sf"/>
</dbReference>
<feature type="domain" description="Rhodanese" evidence="3">
    <location>
        <begin position="16"/>
        <end position="132"/>
    </location>
</feature>
<dbReference type="InterPro" id="IPR001763">
    <property type="entry name" value="Rhodanese-like_dom"/>
</dbReference>
<keyword evidence="2" id="KW-0677">Repeat</keyword>
<keyword evidence="5" id="KW-1185">Reference proteome</keyword>
<dbReference type="CDD" id="cd01448">
    <property type="entry name" value="TST_Repeat_1"/>
    <property type="match status" value="1"/>
</dbReference>
<proteinExistence type="predicted"/>
<evidence type="ECO:0000256" key="1">
    <source>
        <dbReference type="ARBA" id="ARBA00022679"/>
    </source>
</evidence>
<dbReference type="EMBL" id="JARBFT010000009">
    <property type="protein sequence ID" value="MDE1515423.1"/>
    <property type="molecule type" value="Genomic_DNA"/>
</dbReference>
<gene>
    <name evidence="4" type="ORF">PUN32_10415</name>
</gene>
<feature type="domain" description="Rhodanese" evidence="3">
    <location>
        <begin position="163"/>
        <end position="276"/>
    </location>
</feature>
<reference evidence="4 5" key="1">
    <citation type="submission" date="2023-02" db="EMBL/GenBank/DDBJ databases">
        <title>Vibrio intestini sp. nov., a close relative of Vibrio cholerae isolated from the intestine of Healthy Culter dabryi.</title>
        <authorList>
            <person name="Wu N."/>
        </authorList>
    </citation>
    <scope>NUCLEOTIDE SEQUENCE [LARGE SCALE GENOMIC DNA]</scope>
    <source>
        <strain evidence="4 5">DSL-7</strain>
    </source>
</reference>
<organism evidence="4 5">
    <name type="scientific">Vibrio chanodichtyis</name>
    <dbReference type="NCBI Taxonomy" id="3027932"/>
    <lineage>
        <taxon>Bacteria</taxon>
        <taxon>Pseudomonadati</taxon>
        <taxon>Pseudomonadota</taxon>
        <taxon>Gammaproteobacteria</taxon>
        <taxon>Vibrionales</taxon>
        <taxon>Vibrionaceae</taxon>
        <taxon>Vibrio</taxon>
    </lineage>
</organism>
<dbReference type="Proteomes" id="UP001216189">
    <property type="component" value="Unassembled WGS sequence"/>
</dbReference>
<keyword evidence="1" id="KW-0808">Transferase</keyword>
<dbReference type="InterPro" id="IPR045078">
    <property type="entry name" value="TST/MPST-like"/>
</dbReference>
<dbReference type="PROSITE" id="PS50206">
    <property type="entry name" value="RHODANESE_3"/>
    <property type="match status" value="2"/>
</dbReference>
<accession>A0ABT5V182</accession>
<comment type="caution">
    <text evidence="4">The sequence shown here is derived from an EMBL/GenBank/DDBJ whole genome shotgun (WGS) entry which is preliminary data.</text>
</comment>
<dbReference type="RefSeq" id="WP_274723040.1">
    <property type="nucleotide sequence ID" value="NZ_JARBFT010000009.1"/>
</dbReference>
<dbReference type="SMART" id="SM00450">
    <property type="entry name" value="RHOD"/>
    <property type="match status" value="2"/>
</dbReference>
<name>A0ABT5V182_9VIBR</name>
<evidence type="ECO:0000259" key="3">
    <source>
        <dbReference type="PROSITE" id="PS50206"/>
    </source>
</evidence>
<dbReference type="SUPFAM" id="SSF52821">
    <property type="entry name" value="Rhodanese/Cell cycle control phosphatase"/>
    <property type="match status" value="2"/>
</dbReference>
<sequence>MTSPLVSAQWLQQQLSDRKLVILDSSIEFQIASESEKDWVNKIPTALRFDYDKVFCDLDSALPHMMPSEQRFNTLAQQLGINQDSMIVVYDNSGTFAAPRAWWMFKAMGHDNVFVLNGGLTEWKAQGYNVTQTYRQPSTKGNFAGKLKPQALVDASYLLKQIDNPHSQIIDARGLARFLGQVPEPRAGVRSGHIPNSICLPFTQLMNGHQLKPETDLRPVLSDVLQPSASEYLFSCGSGVTACIVLLAAYACGYQNLSLYDGSWTEWGQRQDLPIEISSE</sequence>
<dbReference type="PANTHER" id="PTHR11364">
    <property type="entry name" value="THIOSULFATE SULFERTANSFERASE"/>
    <property type="match status" value="1"/>
</dbReference>
<dbReference type="Gene3D" id="3.40.250.10">
    <property type="entry name" value="Rhodanese-like domain"/>
    <property type="match status" value="2"/>
</dbReference>
<protein>
    <submittedName>
        <fullName evidence="4">Sulfurtransferase</fullName>
    </submittedName>
</protein>
<evidence type="ECO:0000256" key="2">
    <source>
        <dbReference type="ARBA" id="ARBA00022737"/>
    </source>
</evidence>